<evidence type="ECO:0000259" key="2">
    <source>
        <dbReference type="Pfam" id="PF01068"/>
    </source>
</evidence>
<accession>A0AAE3YS41</accession>
<dbReference type="Pfam" id="PF01068">
    <property type="entry name" value="DNA_ligase_A_M"/>
    <property type="match status" value="1"/>
</dbReference>
<dbReference type="Proteomes" id="UP001183643">
    <property type="component" value="Unassembled WGS sequence"/>
</dbReference>
<gene>
    <name evidence="4" type="ORF">J2S41_005647</name>
</gene>
<evidence type="ECO:0000313" key="5">
    <source>
        <dbReference type="Proteomes" id="UP001183643"/>
    </source>
</evidence>
<feature type="region of interest" description="Disordered" evidence="1">
    <location>
        <begin position="1"/>
        <end position="22"/>
    </location>
</feature>
<evidence type="ECO:0000259" key="3">
    <source>
        <dbReference type="Pfam" id="PF13298"/>
    </source>
</evidence>
<protein>
    <submittedName>
        <fullName evidence="4">Bifunctional non-homologous end joining protein LigD</fullName>
        <ecNumber evidence="4">6.5.1.1</ecNumber>
    </submittedName>
</protein>
<dbReference type="EC" id="6.5.1.1" evidence="4"/>
<comment type="caution">
    <text evidence="4">The sequence shown here is derived from an EMBL/GenBank/DDBJ whole genome shotgun (WGS) entry which is preliminary data.</text>
</comment>
<dbReference type="NCBIfam" id="TIGR02777">
    <property type="entry name" value="LigD_PE_dom"/>
    <property type="match status" value="1"/>
</dbReference>
<dbReference type="GO" id="GO:0006281">
    <property type="term" value="P:DNA repair"/>
    <property type="evidence" value="ECO:0007669"/>
    <property type="project" value="InterPro"/>
</dbReference>
<evidence type="ECO:0000256" key="1">
    <source>
        <dbReference type="SAM" id="MobiDB-lite"/>
    </source>
</evidence>
<keyword evidence="4" id="KW-0436">Ligase</keyword>
<dbReference type="SUPFAM" id="SSF56091">
    <property type="entry name" value="DNA ligase/mRNA capping enzyme, catalytic domain"/>
    <property type="match status" value="1"/>
</dbReference>
<dbReference type="EMBL" id="JAVDYB010000001">
    <property type="protein sequence ID" value="MDR7278869.1"/>
    <property type="molecule type" value="Genomic_DNA"/>
</dbReference>
<sequence>MGDRLDAYRGKRDARRTPEPIPERIRLGTGDAFVVHQHHARRLHWDLRLERDGVLVCWAVPRGLPRDPRRNHLAVHTEDHPMEYAGFSGEIPRGEYGGGTMTIFDRGRYEVEKWSDDEVIVVLRGDRVSGRYALFHTRDRDWMIHRMDPPEPGWTPMPEQVLPVRPIPAARLPAGDGDWAYEMEWDGARAIACVDGGRVRLLDVDGHELTGAFGELRGLAEALAPIECVLDGVVVAFDREGHVSRAALRSRIEGGGRRRAGRIPVQLLVFDLLWLEGRSTEELGYADRRSLLADLDVSGESWQTPPYFSGGGGYAIDAARAHGLPAVIAKRLDAPYRPGSWLRVSV</sequence>
<dbReference type="Gene3D" id="3.30.470.30">
    <property type="entry name" value="DNA ligase/mRNA capping enzyme"/>
    <property type="match status" value="1"/>
</dbReference>
<proteinExistence type="predicted"/>
<dbReference type="GO" id="GO:0006310">
    <property type="term" value="P:DNA recombination"/>
    <property type="evidence" value="ECO:0007669"/>
    <property type="project" value="InterPro"/>
</dbReference>
<name>A0AAE3YS41_9ACTN</name>
<organism evidence="4 5">
    <name type="scientific">Catenuloplanes atrovinosus</name>
    <dbReference type="NCBI Taxonomy" id="137266"/>
    <lineage>
        <taxon>Bacteria</taxon>
        <taxon>Bacillati</taxon>
        <taxon>Actinomycetota</taxon>
        <taxon>Actinomycetes</taxon>
        <taxon>Micromonosporales</taxon>
        <taxon>Micromonosporaceae</taxon>
        <taxon>Catenuloplanes</taxon>
    </lineage>
</organism>
<dbReference type="PANTHER" id="PTHR39465">
    <property type="entry name" value="DNA LIGASE D, 3'-PHOSPHOESTERASE DOMAIN"/>
    <property type="match status" value="1"/>
</dbReference>
<dbReference type="GO" id="GO:0005524">
    <property type="term" value="F:ATP binding"/>
    <property type="evidence" value="ECO:0007669"/>
    <property type="project" value="InterPro"/>
</dbReference>
<dbReference type="PANTHER" id="PTHR39465:SF1">
    <property type="entry name" value="DNA LIGASE D 3'-PHOSPHOESTERASE DOMAIN-CONTAINING PROTEIN"/>
    <property type="match status" value="1"/>
</dbReference>
<dbReference type="RefSeq" id="WP_310372037.1">
    <property type="nucleotide sequence ID" value="NZ_JAVDYB010000001.1"/>
</dbReference>
<reference evidence="4" key="1">
    <citation type="submission" date="2023-07" db="EMBL/GenBank/DDBJ databases">
        <title>Sequencing the genomes of 1000 actinobacteria strains.</title>
        <authorList>
            <person name="Klenk H.-P."/>
        </authorList>
    </citation>
    <scope>NUCLEOTIDE SEQUENCE</scope>
    <source>
        <strain evidence="4">DSM 44707</strain>
    </source>
</reference>
<dbReference type="Pfam" id="PF13298">
    <property type="entry name" value="LigD_N"/>
    <property type="match status" value="1"/>
</dbReference>
<evidence type="ECO:0000313" key="4">
    <source>
        <dbReference type="EMBL" id="MDR7278869.1"/>
    </source>
</evidence>
<dbReference type="GO" id="GO:0003910">
    <property type="term" value="F:DNA ligase (ATP) activity"/>
    <property type="evidence" value="ECO:0007669"/>
    <property type="project" value="UniProtKB-EC"/>
</dbReference>
<dbReference type="Gene3D" id="3.30.1490.70">
    <property type="match status" value="1"/>
</dbReference>
<dbReference type="InterPro" id="IPR014144">
    <property type="entry name" value="LigD_PE_domain"/>
</dbReference>
<dbReference type="InterPro" id="IPR012310">
    <property type="entry name" value="DNA_ligase_ATP-dep_cent"/>
</dbReference>
<feature type="domain" description="ATP-dependent DNA ligase family profile" evidence="2">
    <location>
        <begin position="176"/>
        <end position="339"/>
    </location>
</feature>
<dbReference type="AlphaFoldDB" id="A0AAE3YS41"/>
<keyword evidence="5" id="KW-1185">Reference proteome</keyword>
<feature type="domain" description="DNA ligase D 3'-phosphoesterase" evidence="3">
    <location>
        <begin position="36"/>
        <end position="135"/>
    </location>
</feature>